<dbReference type="InterPro" id="IPR002563">
    <property type="entry name" value="Flavin_Rdtase-like_dom"/>
</dbReference>
<accession>A0ABS6WQA8</accession>
<gene>
    <name evidence="3" type="ORF">KY465_12840</name>
</gene>
<protein>
    <submittedName>
        <fullName evidence="3">Flavin reductase family protein</fullName>
    </submittedName>
</protein>
<evidence type="ECO:0000259" key="2">
    <source>
        <dbReference type="SMART" id="SM00903"/>
    </source>
</evidence>
<comment type="caution">
    <text evidence="3">The sequence shown here is derived from an EMBL/GenBank/DDBJ whole genome shotgun (WGS) entry which is preliminary data.</text>
</comment>
<dbReference type="EMBL" id="JAHWQX010000003">
    <property type="protein sequence ID" value="MBW3098166.1"/>
    <property type="molecule type" value="Genomic_DNA"/>
</dbReference>
<dbReference type="PANTHER" id="PTHR30466">
    <property type="entry name" value="FLAVIN REDUCTASE"/>
    <property type="match status" value="1"/>
</dbReference>
<keyword evidence="4" id="KW-1185">Reference proteome</keyword>
<feature type="domain" description="Flavin reductase like" evidence="2">
    <location>
        <begin position="10"/>
        <end position="153"/>
    </location>
</feature>
<dbReference type="Pfam" id="PF01613">
    <property type="entry name" value="Flavin_Reduct"/>
    <property type="match status" value="1"/>
</dbReference>
<reference evidence="3" key="1">
    <citation type="submission" date="2021-07" db="EMBL/GenBank/DDBJ databases">
        <title>Pseudohoeflea marina sp. nov. a polyhydroxyalcanoate-producing bacterium.</title>
        <authorList>
            <person name="Zheng W."/>
            <person name="Yu S."/>
            <person name="Huang Y."/>
        </authorList>
    </citation>
    <scope>NUCLEOTIDE SEQUENCE</scope>
    <source>
        <strain evidence="3">DP4N28-3</strain>
    </source>
</reference>
<evidence type="ECO:0000256" key="1">
    <source>
        <dbReference type="ARBA" id="ARBA00023002"/>
    </source>
</evidence>
<organism evidence="3 4">
    <name type="scientific">Pseudohoeflea coraliihabitans</name>
    <dbReference type="NCBI Taxonomy" id="2860393"/>
    <lineage>
        <taxon>Bacteria</taxon>
        <taxon>Pseudomonadati</taxon>
        <taxon>Pseudomonadota</taxon>
        <taxon>Alphaproteobacteria</taxon>
        <taxon>Hyphomicrobiales</taxon>
        <taxon>Rhizobiaceae</taxon>
        <taxon>Pseudohoeflea</taxon>
    </lineage>
</organism>
<sequence>MDPRQLRQALGQFPTGVCIVTASVDEEAVGMTISSFNTLSLDPPLVLFSIDRRAKSLPLWEKAGGYAINVLSEKQRDLSNRFARSLGDKWSGTRFERGYGDAPVFHGVAAAFECKPFAIHEGGDHLLFIAAVQRFRHDPDRAPLVFSQGRYATLKSTETAAPLWPLDIHY</sequence>
<dbReference type="Proteomes" id="UP001430804">
    <property type="component" value="Unassembled WGS sequence"/>
</dbReference>
<dbReference type="SMART" id="SM00903">
    <property type="entry name" value="Flavin_Reduct"/>
    <property type="match status" value="1"/>
</dbReference>
<keyword evidence="1" id="KW-0560">Oxidoreductase</keyword>
<evidence type="ECO:0000313" key="3">
    <source>
        <dbReference type="EMBL" id="MBW3098166.1"/>
    </source>
</evidence>
<name>A0ABS6WQA8_9HYPH</name>
<proteinExistence type="predicted"/>
<evidence type="ECO:0000313" key="4">
    <source>
        <dbReference type="Proteomes" id="UP001430804"/>
    </source>
</evidence>
<dbReference type="InterPro" id="IPR050268">
    <property type="entry name" value="NADH-dep_flavin_reductase"/>
</dbReference>
<dbReference type="PANTHER" id="PTHR30466:SF11">
    <property type="entry name" value="FLAVIN-DEPENDENT MONOOXYGENASE, REDUCTASE SUBUNIT HSAB"/>
    <property type="match status" value="1"/>
</dbReference>